<organism evidence="10 11">
    <name type="scientific">Syphacia muris</name>
    <dbReference type="NCBI Taxonomy" id="451379"/>
    <lineage>
        <taxon>Eukaryota</taxon>
        <taxon>Metazoa</taxon>
        <taxon>Ecdysozoa</taxon>
        <taxon>Nematoda</taxon>
        <taxon>Chromadorea</taxon>
        <taxon>Rhabditida</taxon>
        <taxon>Spirurina</taxon>
        <taxon>Oxyuridomorpha</taxon>
        <taxon>Oxyuroidea</taxon>
        <taxon>Oxyuridae</taxon>
        <taxon>Syphacia</taxon>
    </lineage>
</organism>
<evidence type="ECO:0000256" key="6">
    <source>
        <dbReference type="PROSITE-ProRule" id="PRU00176"/>
    </source>
</evidence>
<evidence type="ECO:0000313" key="11">
    <source>
        <dbReference type="WBParaSite" id="SMUV_0000826401-mRNA-1"/>
    </source>
</evidence>
<keyword evidence="5 6" id="KW-0694">RNA-binding</keyword>
<feature type="domain" description="RRM" evidence="8">
    <location>
        <begin position="104"/>
        <end position="181"/>
    </location>
</feature>
<evidence type="ECO:0000256" key="5">
    <source>
        <dbReference type="ARBA" id="ARBA00022884"/>
    </source>
</evidence>
<dbReference type="SMART" id="SM00360">
    <property type="entry name" value="RRM"/>
    <property type="match status" value="4"/>
</dbReference>
<dbReference type="SMART" id="SM00517">
    <property type="entry name" value="PolyA"/>
    <property type="match status" value="1"/>
</dbReference>
<dbReference type="NCBIfam" id="TIGR01628">
    <property type="entry name" value="PABP-1234"/>
    <property type="match status" value="1"/>
</dbReference>
<feature type="domain" description="RRM" evidence="8">
    <location>
        <begin position="197"/>
        <end position="275"/>
    </location>
</feature>
<dbReference type="InterPro" id="IPR003954">
    <property type="entry name" value="RRM_euk-type"/>
</dbReference>
<dbReference type="InterPro" id="IPR036053">
    <property type="entry name" value="PABP-dom"/>
</dbReference>
<dbReference type="PROSITE" id="PS51309">
    <property type="entry name" value="PABC"/>
    <property type="match status" value="1"/>
</dbReference>
<dbReference type="Pfam" id="PF00076">
    <property type="entry name" value="RRM_1"/>
    <property type="match status" value="4"/>
</dbReference>
<dbReference type="Proteomes" id="UP000046393">
    <property type="component" value="Unplaced"/>
</dbReference>
<dbReference type="PROSITE" id="PS50102">
    <property type="entry name" value="RRM"/>
    <property type="match status" value="4"/>
</dbReference>
<dbReference type="STRING" id="451379.A0A0N5ATU4"/>
<comment type="subcellular location">
    <subcellularLocation>
        <location evidence="1 7">Cytoplasm</location>
    </subcellularLocation>
</comment>
<dbReference type="InterPro" id="IPR006515">
    <property type="entry name" value="PABP_1234"/>
</dbReference>
<dbReference type="SUPFAM" id="SSF63570">
    <property type="entry name" value="PABC (PABP) domain"/>
    <property type="match status" value="1"/>
</dbReference>
<dbReference type="FunFam" id="3.30.70.330:FF:000091">
    <property type="entry name" value="Polyadenylate-binding protein"/>
    <property type="match status" value="1"/>
</dbReference>
<dbReference type="FunFam" id="3.30.70.330:FF:000003">
    <property type="entry name" value="Polyadenylate-binding protein"/>
    <property type="match status" value="1"/>
</dbReference>
<dbReference type="InterPro" id="IPR012677">
    <property type="entry name" value="Nucleotide-bd_a/b_plait_sf"/>
</dbReference>
<dbReference type="Gene3D" id="3.30.70.330">
    <property type="match status" value="4"/>
</dbReference>
<feature type="domain" description="RRM" evidence="8">
    <location>
        <begin position="301"/>
        <end position="378"/>
    </location>
</feature>
<evidence type="ECO:0000256" key="3">
    <source>
        <dbReference type="ARBA" id="ARBA00022490"/>
    </source>
</evidence>
<proteinExistence type="inferred from homology"/>
<keyword evidence="3 7" id="KW-0963">Cytoplasm</keyword>
<dbReference type="AlphaFoldDB" id="A0A0N5ATU4"/>
<feature type="domain" description="RRM" evidence="8">
    <location>
        <begin position="16"/>
        <end position="94"/>
    </location>
</feature>
<accession>A0A0N5ATU4</accession>
<name>A0A0N5ATU4_9BILA</name>
<sequence>MAAITTNRTPAAFSTASLYVGDLHPDVCEQQLFEKFSTVGSVLSIRVCRDAITRRSLGYAYVNFQQTSDAERALETLNFDLLYGRPMRIMWCQRDPAVRRSGSSNIFIKNLDKSIDNKSIYDTFSMFGNILSCKVATDNEGTSKGYAFVHFETEEAALKAIAKVNGMLLEKKKVYVGKFVPRAARALQLGEGSRRFTNVFVKNFADELETRKLEDLFSKFGEITSAVVMTDESGKSRGFGFVAFKNPDNAAEAVKVMQNYELPSGRRLSVCRALKKEERSAELKRKFEVMKAERQQQYHGVNLYIKNLDDSINDAKLREQFEKFGKVTSVKVMLDDSGRPKGFGFVCFESVDSAAKATEELNGKIIGSKPLYVCRAQRKDERKAQLASMFMQNIASVRFRNAGIVSNNFAATTTTGPLYVSSRVSNQRNNPTMLSSVPTHIRQPTSRWNGLNGTNNIGISSHYFVHGFGHLGRAVDVAHTAIPEEKCVLGRNCNSDYRSRFHSASNNVFLQQHLRPNFQQQFNCKYPATNIKDVNRQAVPLRLETTQIPPRETHLEALNAYSLAQATPEQQKQILGERLYPLVGRYQPGPDQGKITGMMLDMEPSELLMLLENEDELRTKVAEAVVVLQQAKAEAVH</sequence>
<dbReference type="CDD" id="cd12379">
    <property type="entry name" value="RRM2_I_PABPs"/>
    <property type="match status" value="1"/>
</dbReference>
<evidence type="ECO:0000259" key="8">
    <source>
        <dbReference type="PROSITE" id="PS50102"/>
    </source>
</evidence>
<comment type="function">
    <text evidence="7">Binds the poly(A) tail of mRNA.</text>
</comment>
<keyword evidence="10" id="KW-1185">Reference proteome</keyword>
<evidence type="ECO:0000313" key="10">
    <source>
        <dbReference type="Proteomes" id="UP000046393"/>
    </source>
</evidence>
<evidence type="ECO:0000259" key="9">
    <source>
        <dbReference type="PROSITE" id="PS51309"/>
    </source>
</evidence>
<dbReference type="PANTHER" id="PTHR24012">
    <property type="entry name" value="RNA BINDING PROTEIN"/>
    <property type="match status" value="1"/>
</dbReference>
<comment type="similarity">
    <text evidence="2 7">Belongs to the polyadenylate-binding protein type-1 family.</text>
</comment>
<dbReference type="InterPro" id="IPR002004">
    <property type="entry name" value="PABP_HYD_C"/>
</dbReference>
<feature type="domain" description="PABC" evidence="9">
    <location>
        <begin position="555"/>
        <end position="633"/>
    </location>
</feature>
<dbReference type="InterPro" id="IPR034364">
    <property type="entry name" value="PABP_RRM1"/>
</dbReference>
<evidence type="ECO:0000256" key="7">
    <source>
        <dbReference type="RuleBase" id="RU362004"/>
    </source>
</evidence>
<dbReference type="Pfam" id="PF00658">
    <property type="entry name" value="MLLE"/>
    <property type="match status" value="1"/>
</dbReference>
<reference evidence="11" key="1">
    <citation type="submission" date="2017-02" db="UniProtKB">
        <authorList>
            <consortium name="WormBaseParasite"/>
        </authorList>
    </citation>
    <scope>IDENTIFICATION</scope>
</reference>
<dbReference type="CDD" id="cd12378">
    <property type="entry name" value="RRM1_I_PABPs"/>
    <property type="match status" value="1"/>
</dbReference>
<dbReference type="Gene3D" id="1.10.1900.10">
    <property type="entry name" value="c-terminal domain of poly(a) binding protein"/>
    <property type="match status" value="1"/>
</dbReference>
<dbReference type="InterPro" id="IPR045305">
    <property type="entry name" value="RRM2_I_PABPs"/>
</dbReference>
<dbReference type="SMART" id="SM00361">
    <property type="entry name" value="RRM_1"/>
    <property type="match status" value="4"/>
</dbReference>
<dbReference type="FunFam" id="3.30.70.330:FF:000234">
    <property type="entry name" value="Polyadenylate-binding protein 5"/>
    <property type="match status" value="1"/>
</dbReference>
<evidence type="ECO:0000256" key="1">
    <source>
        <dbReference type="ARBA" id="ARBA00004496"/>
    </source>
</evidence>
<dbReference type="GO" id="GO:0005737">
    <property type="term" value="C:cytoplasm"/>
    <property type="evidence" value="ECO:0007669"/>
    <property type="project" value="UniProtKB-SubCell"/>
</dbReference>
<dbReference type="CDD" id="cd12381">
    <property type="entry name" value="RRM4_I_PABPs"/>
    <property type="match status" value="1"/>
</dbReference>
<dbReference type="InterPro" id="IPR035979">
    <property type="entry name" value="RBD_domain_sf"/>
</dbReference>
<dbReference type="WBParaSite" id="SMUV_0000826401-mRNA-1">
    <property type="protein sequence ID" value="SMUV_0000826401-mRNA-1"/>
    <property type="gene ID" value="SMUV_0000826401"/>
</dbReference>
<protein>
    <recommendedName>
        <fullName evidence="7">Polyadenylate-binding protein</fullName>
        <shortName evidence="7">PABP</shortName>
    </recommendedName>
</protein>
<evidence type="ECO:0000256" key="2">
    <source>
        <dbReference type="ARBA" id="ARBA00008557"/>
    </source>
</evidence>
<dbReference type="InterPro" id="IPR000504">
    <property type="entry name" value="RRM_dom"/>
</dbReference>
<keyword evidence="4" id="KW-0677">Repeat</keyword>
<evidence type="ECO:0000256" key="4">
    <source>
        <dbReference type="ARBA" id="ARBA00022737"/>
    </source>
</evidence>
<dbReference type="SUPFAM" id="SSF54928">
    <property type="entry name" value="RNA-binding domain, RBD"/>
    <property type="match status" value="2"/>
</dbReference>
<dbReference type="GO" id="GO:0003723">
    <property type="term" value="F:RNA binding"/>
    <property type="evidence" value="ECO:0007669"/>
    <property type="project" value="UniProtKB-UniRule"/>
</dbReference>